<dbReference type="RefSeq" id="WP_152646609.1">
    <property type="nucleotide sequence ID" value="NZ_CP059735.1"/>
</dbReference>
<dbReference type="SUPFAM" id="SSF53850">
    <property type="entry name" value="Periplasmic binding protein-like II"/>
    <property type="match status" value="1"/>
</dbReference>
<dbReference type="Proteomes" id="UP000032568">
    <property type="component" value="Chromosome"/>
</dbReference>
<protein>
    <submittedName>
        <fullName evidence="1">Uncharacterized protein</fullName>
    </submittedName>
</protein>
<name>A0AAE9YUN3_9GAMM</name>
<keyword evidence="2" id="KW-1185">Reference proteome</keyword>
<dbReference type="EMBL" id="CP059735">
    <property type="protein sequence ID" value="WDE01555.1"/>
    <property type="molecule type" value="Genomic_DNA"/>
</dbReference>
<sequence length="110" mass="12644">MSEPFYIYSPARSATAFEWHNWQDLKNHILGLSSGFYYGQAFHHAARQYHFKTHEAKTDFQLIKILLGGRPDLIILNKTVAEAMLRDFQALPPAMTNAPDWDINPKGWPA</sequence>
<proteinExistence type="predicted"/>
<dbReference type="KEGG" id="tact:SG35_013600"/>
<gene>
    <name evidence="1" type="ORF">SG35_013600</name>
</gene>
<evidence type="ECO:0000313" key="1">
    <source>
        <dbReference type="EMBL" id="WDE01555.1"/>
    </source>
</evidence>
<evidence type="ECO:0000313" key="2">
    <source>
        <dbReference type="Proteomes" id="UP000032568"/>
    </source>
</evidence>
<accession>A0AAE9YUN3</accession>
<reference evidence="1 2" key="1">
    <citation type="journal article" date="2015" name="Genome Announc.">
        <title>Draft Genome Sequences of Marine Isolates of Thalassomonas viridans and Thalassomonas actiniarum.</title>
        <authorList>
            <person name="Olonade I."/>
            <person name="van Zyl L.J."/>
            <person name="Trindade M."/>
        </authorList>
    </citation>
    <scope>NUCLEOTIDE SEQUENCE [LARGE SCALE GENOMIC DNA]</scope>
    <source>
        <strain evidence="1 2">A5K-106</strain>
    </source>
</reference>
<dbReference type="AlphaFoldDB" id="A0AAE9YUN3"/>
<organism evidence="1 2">
    <name type="scientific">Thalassomonas actiniarum</name>
    <dbReference type="NCBI Taxonomy" id="485447"/>
    <lineage>
        <taxon>Bacteria</taxon>
        <taxon>Pseudomonadati</taxon>
        <taxon>Pseudomonadota</taxon>
        <taxon>Gammaproteobacteria</taxon>
        <taxon>Alteromonadales</taxon>
        <taxon>Colwelliaceae</taxon>
        <taxon>Thalassomonas</taxon>
    </lineage>
</organism>
<reference evidence="1 2" key="2">
    <citation type="journal article" date="2022" name="Mar. Drugs">
        <title>Bioassay-Guided Fractionation Leads to the Detection of Cholic Acid Generated by the Rare Thalassomonas sp.</title>
        <authorList>
            <person name="Pheiffer F."/>
            <person name="Schneider Y.K."/>
            <person name="Hansen E.H."/>
            <person name="Andersen J.H."/>
            <person name="Isaksson J."/>
            <person name="Busche T."/>
            <person name="R C."/>
            <person name="Kalinowski J."/>
            <person name="Zyl L.V."/>
            <person name="Trindade M."/>
        </authorList>
    </citation>
    <scope>NUCLEOTIDE SEQUENCE [LARGE SCALE GENOMIC DNA]</scope>
    <source>
        <strain evidence="1 2">A5K-106</strain>
    </source>
</reference>